<gene>
    <name evidence="1" type="ORF">RHMOL_Rhmol06G0190600</name>
</gene>
<evidence type="ECO:0000313" key="1">
    <source>
        <dbReference type="EMBL" id="KAI8551491.1"/>
    </source>
</evidence>
<name>A0ACC0NEQ2_RHOML</name>
<sequence>MLFHDFSRLKWLPVQEPGSDDCGVHTTKYFDLKQFNEEEAAKLRFTSKEGRNNLILDLILYGENVIKNEVIRKAQEKYRNTRRII</sequence>
<dbReference type="Proteomes" id="UP001062846">
    <property type="component" value="Chromosome 6"/>
</dbReference>
<organism evidence="1 2">
    <name type="scientific">Rhododendron molle</name>
    <name type="common">Chinese azalea</name>
    <name type="synonym">Azalea mollis</name>
    <dbReference type="NCBI Taxonomy" id="49168"/>
    <lineage>
        <taxon>Eukaryota</taxon>
        <taxon>Viridiplantae</taxon>
        <taxon>Streptophyta</taxon>
        <taxon>Embryophyta</taxon>
        <taxon>Tracheophyta</taxon>
        <taxon>Spermatophyta</taxon>
        <taxon>Magnoliopsida</taxon>
        <taxon>eudicotyledons</taxon>
        <taxon>Gunneridae</taxon>
        <taxon>Pentapetalae</taxon>
        <taxon>asterids</taxon>
        <taxon>Ericales</taxon>
        <taxon>Ericaceae</taxon>
        <taxon>Ericoideae</taxon>
        <taxon>Rhodoreae</taxon>
        <taxon>Rhododendron</taxon>
    </lineage>
</organism>
<protein>
    <submittedName>
        <fullName evidence="1">Uncharacterized protein</fullName>
    </submittedName>
</protein>
<reference evidence="1" key="1">
    <citation type="submission" date="2022-02" db="EMBL/GenBank/DDBJ databases">
        <title>Plant Genome Project.</title>
        <authorList>
            <person name="Zhang R.-G."/>
        </authorList>
    </citation>
    <scope>NUCLEOTIDE SEQUENCE</scope>
    <source>
        <strain evidence="1">AT1</strain>
    </source>
</reference>
<dbReference type="EMBL" id="CM046393">
    <property type="protein sequence ID" value="KAI8551491.1"/>
    <property type="molecule type" value="Genomic_DNA"/>
</dbReference>
<comment type="caution">
    <text evidence="1">The sequence shown here is derived from an EMBL/GenBank/DDBJ whole genome shotgun (WGS) entry which is preliminary data.</text>
</comment>
<proteinExistence type="predicted"/>
<keyword evidence="2" id="KW-1185">Reference proteome</keyword>
<accession>A0ACC0NEQ2</accession>
<evidence type="ECO:0000313" key="2">
    <source>
        <dbReference type="Proteomes" id="UP001062846"/>
    </source>
</evidence>